<evidence type="ECO:0000313" key="5">
    <source>
        <dbReference type="EMBL" id="PZR17461.1"/>
    </source>
</evidence>
<dbReference type="GO" id="GO:0020037">
    <property type="term" value="F:heme binding"/>
    <property type="evidence" value="ECO:0007669"/>
    <property type="project" value="InterPro"/>
</dbReference>
<comment type="caution">
    <text evidence="5">The sequence shown here is derived from an EMBL/GenBank/DDBJ whole genome shotgun (WGS) entry which is preliminary data.</text>
</comment>
<dbReference type="GO" id="GO:0046872">
    <property type="term" value="F:metal ion binding"/>
    <property type="evidence" value="ECO:0007669"/>
    <property type="project" value="UniProtKB-KW"/>
</dbReference>
<evidence type="ECO:0000313" key="6">
    <source>
        <dbReference type="Proteomes" id="UP000249061"/>
    </source>
</evidence>
<dbReference type="InterPro" id="IPR009056">
    <property type="entry name" value="Cyt_c-like_dom"/>
</dbReference>
<evidence type="ECO:0000256" key="1">
    <source>
        <dbReference type="ARBA" id="ARBA00022723"/>
    </source>
</evidence>
<evidence type="ECO:0000256" key="2">
    <source>
        <dbReference type="ARBA" id="ARBA00023004"/>
    </source>
</evidence>
<reference evidence="5 6" key="1">
    <citation type="submission" date="2017-08" db="EMBL/GenBank/DDBJ databases">
        <title>Infants hospitalized years apart are colonized by the same room-sourced microbial strains.</title>
        <authorList>
            <person name="Brooks B."/>
            <person name="Olm M.R."/>
            <person name="Firek B.A."/>
            <person name="Baker R."/>
            <person name="Thomas B.C."/>
            <person name="Morowitz M.J."/>
            <person name="Banfield J.F."/>
        </authorList>
    </citation>
    <scope>NUCLEOTIDE SEQUENCE [LARGE SCALE GENOMIC DNA]</scope>
    <source>
        <strain evidence="5">S2_003_000_R2_14</strain>
    </source>
</reference>
<dbReference type="Proteomes" id="UP000249061">
    <property type="component" value="Unassembled WGS sequence"/>
</dbReference>
<keyword evidence="1 3" id="KW-0479">Metal-binding</keyword>
<name>A0A2W5W2T6_9BACT</name>
<keyword evidence="2 3" id="KW-0408">Iron</keyword>
<accession>A0A2W5W2T6</accession>
<evidence type="ECO:0000256" key="3">
    <source>
        <dbReference type="PROSITE-ProRule" id="PRU00433"/>
    </source>
</evidence>
<evidence type="ECO:0000259" key="4">
    <source>
        <dbReference type="PROSITE" id="PS51007"/>
    </source>
</evidence>
<feature type="domain" description="Cytochrome c" evidence="4">
    <location>
        <begin position="40"/>
        <end position="152"/>
    </location>
</feature>
<dbReference type="GO" id="GO:0009055">
    <property type="term" value="F:electron transfer activity"/>
    <property type="evidence" value="ECO:0007669"/>
    <property type="project" value="InterPro"/>
</dbReference>
<dbReference type="PROSITE" id="PS51007">
    <property type="entry name" value="CYTC"/>
    <property type="match status" value="1"/>
</dbReference>
<gene>
    <name evidence="5" type="ORF">DI536_03830</name>
</gene>
<dbReference type="PROSITE" id="PS51257">
    <property type="entry name" value="PROKAR_LIPOPROTEIN"/>
    <property type="match status" value="1"/>
</dbReference>
<dbReference type="EMBL" id="QFQP01000002">
    <property type="protein sequence ID" value="PZR17461.1"/>
    <property type="molecule type" value="Genomic_DNA"/>
</dbReference>
<proteinExistence type="predicted"/>
<organism evidence="5 6">
    <name type="scientific">Archangium gephyra</name>
    <dbReference type="NCBI Taxonomy" id="48"/>
    <lineage>
        <taxon>Bacteria</taxon>
        <taxon>Pseudomonadati</taxon>
        <taxon>Myxococcota</taxon>
        <taxon>Myxococcia</taxon>
        <taxon>Myxococcales</taxon>
        <taxon>Cystobacterineae</taxon>
        <taxon>Archangiaceae</taxon>
        <taxon>Archangium</taxon>
    </lineage>
</organism>
<keyword evidence="3" id="KW-0349">Heme</keyword>
<dbReference type="AlphaFoldDB" id="A0A2W5W2T6"/>
<sequence>MKKLIYGVATAALLSTSGCGEMMPPGDPELTCATAPQSATLASNVQAVFDAKCKDCHEAQYAYGDYTTAEKTLAATTDKKSVYAGRNATLMVVDGANKSLANSALWLKVLGGAAAGRTGPKGENVQGKMPNDNRELTAQEKQLIKDWICTGGK</sequence>
<protein>
    <recommendedName>
        <fullName evidence="4">Cytochrome c domain-containing protein</fullName>
    </recommendedName>
</protein>